<protein>
    <submittedName>
        <fullName evidence="2">Uncharacterized protein</fullName>
    </submittedName>
</protein>
<evidence type="ECO:0000256" key="1">
    <source>
        <dbReference type="SAM" id="Phobius"/>
    </source>
</evidence>
<keyword evidence="1" id="KW-1133">Transmembrane helix</keyword>
<accession>A0ABY2TQ07</accession>
<comment type="caution">
    <text evidence="2">The sequence shown here is derived from an EMBL/GenBank/DDBJ whole genome shotgun (WGS) entry which is preliminary data.</text>
</comment>
<reference evidence="2 3" key="1">
    <citation type="journal article" date="2019" name="Anaerobe">
        <title>Brachyspira catarrhinii sp. nov., an anaerobic intestinal spirochaete isolated from vervet monkeys may have been misidentified as Brachyspira aalborgi in previous studies.</title>
        <authorList>
            <person name="Phillips N.D."/>
            <person name="La T."/>
            <person name="Hampson D.J."/>
        </authorList>
    </citation>
    <scope>NUCLEOTIDE SEQUENCE [LARGE SCALE GENOMIC DNA]</scope>
    <source>
        <strain evidence="2 3">Z12</strain>
    </source>
</reference>
<keyword evidence="1" id="KW-0812">Transmembrane</keyword>
<sequence length="339" mass="39171">MKITLDTKISELLDSFDREFGASLGIYKGALKSDDIKLFEIADPRKNPKSFIVVDKDTSVETVESMFKKVFGIRVQVKDRNGNTMGQEMTLGGERILSKESSEERNIKLVDLEDDIDDNNEKKEIKQNKENKKAKQNKSYFLKPKIVKHSVEDKIKEIDGYYLRFQRTERYKSMVNLLSCIEEAKLSYPESKEILEHIEEIKNKSVAISHLSVKKRRFAILILIIITSILLFVSAIICGFNLYKKFKQDKTIDTIVKEIDNLRMRKGTLIENGNLAEANAIDESINSKSEQLNIIRNTKTFPITYYFILAAFIMIIIVAIFILRLNKFNITSVRFENKT</sequence>
<name>A0ABY2TQ07_9SPIR</name>
<dbReference type="EMBL" id="SJDU01000191">
    <property type="protein sequence ID" value="TKZ34532.1"/>
    <property type="molecule type" value="Genomic_DNA"/>
</dbReference>
<dbReference type="RefSeq" id="WP_137998536.1">
    <property type="nucleotide sequence ID" value="NZ_SJDU01000191.1"/>
</dbReference>
<keyword evidence="1" id="KW-0472">Membrane</keyword>
<organism evidence="2 3">
    <name type="scientific">Brachyspira catarrhinii</name>
    <dbReference type="NCBI Taxonomy" id="2528966"/>
    <lineage>
        <taxon>Bacteria</taxon>
        <taxon>Pseudomonadati</taxon>
        <taxon>Spirochaetota</taxon>
        <taxon>Spirochaetia</taxon>
        <taxon>Brachyspirales</taxon>
        <taxon>Brachyspiraceae</taxon>
        <taxon>Brachyspira</taxon>
    </lineage>
</organism>
<evidence type="ECO:0000313" key="2">
    <source>
        <dbReference type="EMBL" id="TKZ34532.1"/>
    </source>
</evidence>
<feature type="transmembrane region" description="Helical" evidence="1">
    <location>
        <begin position="303"/>
        <end position="325"/>
    </location>
</feature>
<dbReference type="Proteomes" id="UP000310168">
    <property type="component" value="Unassembled WGS sequence"/>
</dbReference>
<gene>
    <name evidence="2" type="ORF">EZH24_07705</name>
</gene>
<feature type="transmembrane region" description="Helical" evidence="1">
    <location>
        <begin position="218"/>
        <end position="243"/>
    </location>
</feature>
<evidence type="ECO:0000313" key="3">
    <source>
        <dbReference type="Proteomes" id="UP000310168"/>
    </source>
</evidence>
<keyword evidence="3" id="KW-1185">Reference proteome</keyword>
<proteinExistence type="predicted"/>